<evidence type="ECO:0000259" key="2">
    <source>
        <dbReference type="PROSITE" id="PS50181"/>
    </source>
</evidence>
<evidence type="ECO:0000256" key="1">
    <source>
        <dbReference type="SAM" id="MobiDB-lite"/>
    </source>
</evidence>
<keyword evidence="4" id="KW-1185">Reference proteome</keyword>
<feature type="region of interest" description="Disordered" evidence="1">
    <location>
        <begin position="180"/>
        <end position="202"/>
    </location>
</feature>
<dbReference type="InterPro" id="IPR036047">
    <property type="entry name" value="F-box-like_dom_sf"/>
</dbReference>
<dbReference type="Gene3D" id="1.20.1280.50">
    <property type="match status" value="1"/>
</dbReference>
<reference evidence="4" key="1">
    <citation type="submission" date="2024-06" db="EMBL/GenBank/DDBJ databases">
        <authorList>
            <person name="Ryan C."/>
        </authorList>
    </citation>
    <scope>NUCLEOTIDE SEQUENCE [LARGE SCALE GENOMIC DNA]</scope>
</reference>
<dbReference type="PROSITE" id="PS50181">
    <property type="entry name" value="FBOX"/>
    <property type="match status" value="1"/>
</dbReference>
<name>A0ABC9DIU4_9POAL</name>
<dbReference type="PANTHER" id="PTHR31672">
    <property type="entry name" value="BNACNNG10540D PROTEIN"/>
    <property type="match status" value="1"/>
</dbReference>
<dbReference type="SMART" id="SM00256">
    <property type="entry name" value="FBOX"/>
    <property type="match status" value="1"/>
</dbReference>
<gene>
    <name evidence="3" type="ORF">URODEC1_LOCUS85723</name>
</gene>
<dbReference type="PANTHER" id="PTHR31672:SF13">
    <property type="entry name" value="F-BOX PROTEIN CPR30-LIKE"/>
    <property type="match status" value="1"/>
</dbReference>
<dbReference type="InterPro" id="IPR001810">
    <property type="entry name" value="F-box_dom"/>
</dbReference>
<dbReference type="CDD" id="cd22157">
    <property type="entry name" value="F-box_AtFBW1-like"/>
    <property type="match status" value="1"/>
</dbReference>
<dbReference type="InterPro" id="IPR050796">
    <property type="entry name" value="SCF_F-box_component"/>
</dbReference>
<dbReference type="Proteomes" id="UP001497457">
    <property type="component" value="Chromosome 33rd"/>
</dbReference>
<dbReference type="EMBL" id="OZ075143">
    <property type="protein sequence ID" value="CAL5039777.1"/>
    <property type="molecule type" value="Genomic_DNA"/>
</dbReference>
<dbReference type="AlphaFoldDB" id="A0ABC9DIU4"/>
<sequence length="362" mass="39153">MEAKKAKHGGGGVSLPEDVIFDVLSWLPVRSLSRFRCVCKAWRALISNDPAFAAAQKSRAAPLLAGVFLSPDRLVRRVALDGSSSWEQHGLELRVMDMGGDVLRVVELEGAVEGALVPACLDLVCVDGGAAAARVIDPATRRAVTVAGGRGRYHRFGRALSGAYKVVGCSGFNSWDRHEPMTGAASRSPRSPPALAPGSPLHGGSHVARLDLETEEWMTTVKAPATEWPKEGERWEITIGELKGTLSMVETVRSHLDGTACTNIWLLVDPEKGVWVKEYTVHMPRTVSLVEALEVLGDGTVLLLSTFEIEGEGKYSYLFEGEKTCVLQLYDPGTRVCKDLVKMAGNRFCGKTMTLYTGSLLS</sequence>
<feature type="domain" description="F-box" evidence="2">
    <location>
        <begin position="14"/>
        <end position="55"/>
    </location>
</feature>
<protein>
    <recommendedName>
        <fullName evidence="2">F-box domain-containing protein</fullName>
    </recommendedName>
</protein>
<dbReference type="Pfam" id="PF00646">
    <property type="entry name" value="F-box"/>
    <property type="match status" value="1"/>
</dbReference>
<organism evidence="3 4">
    <name type="scientific">Urochloa decumbens</name>
    <dbReference type="NCBI Taxonomy" id="240449"/>
    <lineage>
        <taxon>Eukaryota</taxon>
        <taxon>Viridiplantae</taxon>
        <taxon>Streptophyta</taxon>
        <taxon>Embryophyta</taxon>
        <taxon>Tracheophyta</taxon>
        <taxon>Spermatophyta</taxon>
        <taxon>Magnoliopsida</taxon>
        <taxon>Liliopsida</taxon>
        <taxon>Poales</taxon>
        <taxon>Poaceae</taxon>
        <taxon>PACMAD clade</taxon>
        <taxon>Panicoideae</taxon>
        <taxon>Panicodae</taxon>
        <taxon>Paniceae</taxon>
        <taxon>Melinidinae</taxon>
        <taxon>Urochloa</taxon>
    </lineage>
</organism>
<dbReference type="SUPFAM" id="SSF81383">
    <property type="entry name" value="F-box domain"/>
    <property type="match status" value="1"/>
</dbReference>
<evidence type="ECO:0000313" key="3">
    <source>
        <dbReference type="EMBL" id="CAL5039777.1"/>
    </source>
</evidence>
<evidence type="ECO:0000313" key="4">
    <source>
        <dbReference type="Proteomes" id="UP001497457"/>
    </source>
</evidence>
<proteinExistence type="predicted"/>
<reference evidence="3 4" key="2">
    <citation type="submission" date="2024-10" db="EMBL/GenBank/DDBJ databases">
        <authorList>
            <person name="Ryan C."/>
        </authorList>
    </citation>
    <scope>NUCLEOTIDE SEQUENCE [LARGE SCALE GENOMIC DNA]</scope>
</reference>
<accession>A0ABC9DIU4</accession>